<evidence type="ECO:0000313" key="2">
    <source>
        <dbReference type="Proteomes" id="UP000831759"/>
    </source>
</evidence>
<reference evidence="1 2" key="1">
    <citation type="journal article" date="2022" name="Int. J. Syst. Evol. Microbiol.">
        <title>Characterization of Alcaligenes aquatilis as a novel member of heterotrophic nitrifier-aerobic denitrifier and its performance in treating piggery wastewater.</title>
        <authorList>
            <person name="Cao X."/>
            <person name="Zhao B."/>
            <person name="Wu Y."/>
            <person name="Huang J."/>
            <person name="Wang H."/>
            <person name="Sun X."/>
            <person name="Li S."/>
        </authorList>
    </citation>
    <scope>NUCLEOTIDE SEQUENCE [LARGE SCALE GENOMIC DNA]</scope>
    <source>
        <strain evidence="1 2">AS1</strain>
    </source>
</reference>
<sequence>MHDMFRHLHLPRELACMFLAVFSRMEYALKSTNYAVGGERGVDPAWDSFANDIDYDFLALTHQHVIDARNYLLRHPPRKQILKDKQIGFVDQVIDPHQAKTQQTLLMVRTVRNNLFHGGKYSPEGKREAGRNHLLVKHAICVLLACSELNADVRSSFEH</sequence>
<dbReference type="GeneID" id="96868916"/>
<proteinExistence type="predicted"/>
<dbReference type="Proteomes" id="UP000831759">
    <property type="component" value="Chromosome"/>
</dbReference>
<dbReference type="EMBL" id="CP094619">
    <property type="protein sequence ID" value="UQN37672.1"/>
    <property type="molecule type" value="Genomic_DNA"/>
</dbReference>
<accession>A0ABY4NNA4</accession>
<protein>
    <recommendedName>
        <fullName evidence="3">Apea-like HEPN domain-containing protein</fullName>
    </recommendedName>
</protein>
<name>A0ABY4NNA4_9BURK</name>
<dbReference type="RefSeq" id="WP_249462348.1">
    <property type="nucleotide sequence ID" value="NZ_CP094619.1"/>
</dbReference>
<evidence type="ECO:0008006" key="3">
    <source>
        <dbReference type="Google" id="ProtNLM"/>
    </source>
</evidence>
<organism evidence="1 2">
    <name type="scientific">Alcaligenes aquatilis</name>
    <dbReference type="NCBI Taxonomy" id="323284"/>
    <lineage>
        <taxon>Bacteria</taxon>
        <taxon>Pseudomonadati</taxon>
        <taxon>Pseudomonadota</taxon>
        <taxon>Betaproteobacteria</taxon>
        <taxon>Burkholderiales</taxon>
        <taxon>Alcaligenaceae</taxon>
        <taxon>Alcaligenes</taxon>
    </lineage>
</organism>
<gene>
    <name evidence="1" type="ORF">MTR80_08220</name>
</gene>
<evidence type="ECO:0000313" key="1">
    <source>
        <dbReference type="EMBL" id="UQN37672.1"/>
    </source>
</evidence>
<keyword evidence="2" id="KW-1185">Reference proteome</keyword>